<reference evidence="7" key="1">
    <citation type="submission" date="2023-03" db="EMBL/GenBank/DDBJ databases">
        <title>Chitinimonas shenzhenensis gen. nov., sp. nov., a novel member of family Burkholderiaceae isolated from activated sludge collected in Shen Zhen, China.</title>
        <authorList>
            <person name="Wang X."/>
        </authorList>
    </citation>
    <scope>NUCLEOTIDE SEQUENCE</scope>
    <source>
        <strain evidence="7">DQS-5</strain>
    </source>
</reference>
<dbReference type="SUPFAM" id="SSF51735">
    <property type="entry name" value="NAD(P)-binding Rossmann-fold domains"/>
    <property type="match status" value="1"/>
</dbReference>
<dbReference type="PANTHER" id="PTHR43761">
    <property type="entry name" value="D-ISOMER SPECIFIC 2-HYDROXYACID DEHYDROGENASE FAMILY PROTEIN (AFU_ORTHOLOGUE AFUA_1G13630)"/>
    <property type="match status" value="1"/>
</dbReference>
<dbReference type="PROSITE" id="PS00670">
    <property type="entry name" value="D_2_HYDROXYACID_DH_2"/>
    <property type="match status" value="1"/>
</dbReference>
<dbReference type="PANTHER" id="PTHR43761:SF1">
    <property type="entry name" value="D-ISOMER SPECIFIC 2-HYDROXYACID DEHYDROGENASE CATALYTIC DOMAIN-CONTAINING PROTEIN-RELATED"/>
    <property type="match status" value="1"/>
</dbReference>
<comment type="similarity">
    <text evidence="1 4">Belongs to the D-isomer specific 2-hydroxyacid dehydrogenase family.</text>
</comment>
<evidence type="ECO:0000256" key="4">
    <source>
        <dbReference type="RuleBase" id="RU003719"/>
    </source>
</evidence>
<accession>A0ABT7DW68</accession>
<sequence length="319" mass="34353">MPNTPSIVFLDRASLPVALRQPDFPHIWREHASTQPDELLQHAGHASILISNKVRLDAAALAELPHLKLIAVAATGYNMIDVASCRERGIAVCNIRGYADNTVPEHALMLMLALRRQLPAYRADLQQGAWQRASQFCHFGAPVRDLHGATLALIGSGLLGEGVARLARAFGMRILLVERRGAATVRDGYTRFEQALAEADVISLHCPLTDSTRNLIGEAELALMKPEAILINTARGGLIDETALLKALQAGQLGGAGLDVLIAEPPTEGNPLLDARLPNLIITPHIAWASRQAMEALAEQLIGNIEAFMAGQPRNLVTA</sequence>
<dbReference type="InterPro" id="IPR006139">
    <property type="entry name" value="D-isomer_2_OHA_DH_cat_dom"/>
</dbReference>
<proteinExistence type="inferred from homology"/>
<dbReference type="EMBL" id="JARRAF010000008">
    <property type="protein sequence ID" value="MDK2124297.1"/>
    <property type="molecule type" value="Genomic_DNA"/>
</dbReference>
<dbReference type="RefSeq" id="WP_284100604.1">
    <property type="nucleotide sequence ID" value="NZ_JARRAF010000008.1"/>
</dbReference>
<keyword evidence="8" id="KW-1185">Reference proteome</keyword>
<organism evidence="7 8">
    <name type="scientific">Parachitinimonas caeni</name>
    <dbReference type="NCBI Taxonomy" id="3031301"/>
    <lineage>
        <taxon>Bacteria</taxon>
        <taxon>Pseudomonadati</taxon>
        <taxon>Pseudomonadota</taxon>
        <taxon>Betaproteobacteria</taxon>
        <taxon>Neisseriales</taxon>
        <taxon>Chitinibacteraceae</taxon>
        <taxon>Parachitinimonas</taxon>
    </lineage>
</organism>
<dbReference type="InterPro" id="IPR050418">
    <property type="entry name" value="D-iso_2-hydroxyacid_DH_PdxB"/>
</dbReference>
<dbReference type="Gene3D" id="3.40.50.720">
    <property type="entry name" value="NAD(P)-binding Rossmann-like Domain"/>
    <property type="match status" value="2"/>
</dbReference>
<evidence type="ECO:0000256" key="2">
    <source>
        <dbReference type="ARBA" id="ARBA00023002"/>
    </source>
</evidence>
<comment type="caution">
    <text evidence="7">The sequence shown here is derived from an EMBL/GenBank/DDBJ whole genome shotgun (WGS) entry which is preliminary data.</text>
</comment>
<keyword evidence="3" id="KW-0520">NAD</keyword>
<feature type="domain" description="D-isomer specific 2-hydroxyacid dehydrogenase catalytic" evidence="5">
    <location>
        <begin position="33"/>
        <end position="317"/>
    </location>
</feature>
<evidence type="ECO:0000259" key="6">
    <source>
        <dbReference type="Pfam" id="PF02826"/>
    </source>
</evidence>
<feature type="domain" description="D-isomer specific 2-hydroxyacid dehydrogenase NAD-binding" evidence="6">
    <location>
        <begin position="108"/>
        <end position="287"/>
    </location>
</feature>
<dbReference type="CDD" id="cd12162">
    <property type="entry name" value="2-Hacid_dh_4"/>
    <property type="match status" value="1"/>
</dbReference>
<dbReference type="Pfam" id="PF02826">
    <property type="entry name" value="2-Hacid_dh_C"/>
    <property type="match status" value="1"/>
</dbReference>
<dbReference type="InterPro" id="IPR029753">
    <property type="entry name" value="D-isomer_DH_CS"/>
</dbReference>
<dbReference type="SUPFAM" id="SSF52283">
    <property type="entry name" value="Formate/glycerate dehydrogenase catalytic domain-like"/>
    <property type="match status" value="1"/>
</dbReference>
<name>A0ABT7DW68_9NEIS</name>
<evidence type="ECO:0000256" key="3">
    <source>
        <dbReference type="ARBA" id="ARBA00023027"/>
    </source>
</evidence>
<gene>
    <name evidence="7" type="ORF">PZA18_09570</name>
</gene>
<dbReference type="InterPro" id="IPR036291">
    <property type="entry name" value="NAD(P)-bd_dom_sf"/>
</dbReference>
<evidence type="ECO:0000259" key="5">
    <source>
        <dbReference type="Pfam" id="PF00389"/>
    </source>
</evidence>
<dbReference type="InterPro" id="IPR006140">
    <property type="entry name" value="D-isomer_DH_NAD-bd"/>
</dbReference>
<dbReference type="Proteomes" id="UP001172778">
    <property type="component" value="Unassembled WGS sequence"/>
</dbReference>
<keyword evidence="2 4" id="KW-0560">Oxidoreductase</keyword>
<evidence type="ECO:0000256" key="1">
    <source>
        <dbReference type="ARBA" id="ARBA00005854"/>
    </source>
</evidence>
<evidence type="ECO:0000313" key="7">
    <source>
        <dbReference type="EMBL" id="MDK2124297.1"/>
    </source>
</evidence>
<dbReference type="Pfam" id="PF00389">
    <property type="entry name" value="2-Hacid_dh"/>
    <property type="match status" value="1"/>
</dbReference>
<protein>
    <submittedName>
        <fullName evidence="7">D-2-hydroxyacid dehydrogenase</fullName>
    </submittedName>
</protein>
<evidence type="ECO:0000313" key="8">
    <source>
        <dbReference type="Proteomes" id="UP001172778"/>
    </source>
</evidence>